<evidence type="ECO:0000313" key="7">
    <source>
        <dbReference type="EMBL" id="GJD99958.1"/>
    </source>
</evidence>
<organism evidence="7 8">
    <name type="scientific">Methylobacterium isbiliense</name>
    <dbReference type="NCBI Taxonomy" id="315478"/>
    <lineage>
        <taxon>Bacteria</taxon>
        <taxon>Pseudomonadati</taxon>
        <taxon>Pseudomonadota</taxon>
        <taxon>Alphaproteobacteria</taxon>
        <taxon>Hyphomicrobiales</taxon>
        <taxon>Methylobacteriaceae</taxon>
        <taxon>Methylobacterium</taxon>
    </lineage>
</organism>
<dbReference type="EMBL" id="BPQQ01000019">
    <property type="protein sequence ID" value="GJD99958.1"/>
    <property type="molecule type" value="Genomic_DNA"/>
</dbReference>
<dbReference type="Proteomes" id="UP001055153">
    <property type="component" value="Unassembled WGS sequence"/>
</dbReference>
<dbReference type="InterPro" id="IPR005119">
    <property type="entry name" value="LysR_subst-bd"/>
</dbReference>
<evidence type="ECO:0000259" key="6">
    <source>
        <dbReference type="PROSITE" id="PS50931"/>
    </source>
</evidence>
<keyword evidence="4" id="KW-0010">Activator</keyword>
<accession>A0ABQ4SBT2</accession>
<evidence type="ECO:0000256" key="4">
    <source>
        <dbReference type="ARBA" id="ARBA00023159"/>
    </source>
</evidence>
<gene>
    <name evidence="7" type="primary">hdfR_2</name>
    <name evidence="7" type="ORF">GMJLKIPL_1876</name>
</gene>
<name>A0ABQ4SBT2_9HYPH</name>
<dbReference type="SUPFAM" id="SSF53850">
    <property type="entry name" value="Periplasmic binding protein-like II"/>
    <property type="match status" value="1"/>
</dbReference>
<comment type="similarity">
    <text evidence="1">Belongs to the LysR transcriptional regulatory family.</text>
</comment>
<dbReference type="Gene3D" id="1.10.10.10">
    <property type="entry name" value="Winged helix-like DNA-binding domain superfamily/Winged helix DNA-binding domain"/>
    <property type="match status" value="1"/>
</dbReference>
<dbReference type="SUPFAM" id="SSF46785">
    <property type="entry name" value="Winged helix' DNA-binding domain"/>
    <property type="match status" value="1"/>
</dbReference>
<keyword evidence="5" id="KW-0804">Transcription</keyword>
<reference evidence="7" key="2">
    <citation type="submission" date="2021-08" db="EMBL/GenBank/DDBJ databases">
        <authorList>
            <person name="Tani A."/>
            <person name="Ola A."/>
            <person name="Ogura Y."/>
            <person name="Katsura K."/>
            <person name="Hayashi T."/>
        </authorList>
    </citation>
    <scope>NUCLEOTIDE SEQUENCE</scope>
    <source>
        <strain evidence="7">DSM 17168</strain>
    </source>
</reference>
<sequence>MDLRDLRVFVAIAETGSLVGAAEVLHIGPPSLSARLKGLEEELRAQLFHRRARGLVLTEDGRIFLAHAYAILKQAEEAKASLSGRDSPVVGAVRFGIPGSLIGLMTGPLIERCVRDLPQVRLKVVESMSGYIADWLRDGTLDAAVVFGGGAADHTSASLRAVAEEELHVATYRPDLIAPYLDGSGCIAMANVARLDLVMPGLQHGLRILAEATARSLGHVLRVTIEVDATTQIFEVIHRLSASTICSLAALHQSTLPASLAAERIHTFRVVSPGFTRKIYLAMPLNRPSSRATLAVTNLSERMMLDFAQSDLWQAKPLAQP</sequence>
<protein>
    <submittedName>
        <fullName evidence="7">HTH-type transcriptional regulator HdfR</fullName>
    </submittedName>
</protein>
<dbReference type="Gene3D" id="3.40.190.290">
    <property type="match status" value="1"/>
</dbReference>
<proteinExistence type="inferred from homology"/>
<keyword evidence="8" id="KW-1185">Reference proteome</keyword>
<evidence type="ECO:0000313" key="8">
    <source>
        <dbReference type="Proteomes" id="UP001055153"/>
    </source>
</evidence>
<dbReference type="PANTHER" id="PTHR30293">
    <property type="entry name" value="TRANSCRIPTIONAL REGULATORY PROTEIN NAC-RELATED"/>
    <property type="match status" value="1"/>
</dbReference>
<dbReference type="PANTHER" id="PTHR30293:SF0">
    <property type="entry name" value="NITROGEN ASSIMILATION REGULATORY PROTEIN NAC"/>
    <property type="match status" value="1"/>
</dbReference>
<dbReference type="InterPro" id="IPR036390">
    <property type="entry name" value="WH_DNA-bd_sf"/>
</dbReference>
<dbReference type="InterPro" id="IPR036388">
    <property type="entry name" value="WH-like_DNA-bd_sf"/>
</dbReference>
<keyword evidence="2" id="KW-0805">Transcription regulation</keyword>
<evidence type="ECO:0000256" key="3">
    <source>
        <dbReference type="ARBA" id="ARBA00023125"/>
    </source>
</evidence>
<dbReference type="Pfam" id="PF00126">
    <property type="entry name" value="HTH_1"/>
    <property type="match status" value="1"/>
</dbReference>
<evidence type="ECO:0000256" key="5">
    <source>
        <dbReference type="ARBA" id="ARBA00023163"/>
    </source>
</evidence>
<keyword evidence="3" id="KW-0238">DNA-binding</keyword>
<dbReference type="RefSeq" id="WP_238234840.1">
    <property type="nucleotide sequence ID" value="NZ_BPQQ01000019.1"/>
</dbReference>
<dbReference type="InterPro" id="IPR000847">
    <property type="entry name" value="LysR_HTH_N"/>
</dbReference>
<feature type="domain" description="HTH lysR-type" evidence="6">
    <location>
        <begin position="1"/>
        <end position="58"/>
    </location>
</feature>
<reference evidence="7" key="1">
    <citation type="journal article" date="2021" name="Front. Microbiol.">
        <title>Comprehensive Comparative Genomics and Phenotyping of Methylobacterium Species.</title>
        <authorList>
            <person name="Alessa O."/>
            <person name="Ogura Y."/>
            <person name="Fujitani Y."/>
            <person name="Takami H."/>
            <person name="Hayashi T."/>
            <person name="Sahin N."/>
            <person name="Tani A."/>
        </authorList>
    </citation>
    <scope>NUCLEOTIDE SEQUENCE</scope>
    <source>
        <strain evidence="7">DSM 17168</strain>
    </source>
</reference>
<evidence type="ECO:0000256" key="2">
    <source>
        <dbReference type="ARBA" id="ARBA00023015"/>
    </source>
</evidence>
<dbReference type="Pfam" id="PF03466">
    <property type="entry name" value="LysR_substrate"/>
    <property type="match status" value="1"/>
</dbReference>
<dbReference type="PROSITE" id="PS50931">
    <property type="entry name" value="HTH_LYSR"/>
    <property type="match status" value="1"/>
</dbReference>
<comment type="caution">
    <text evidence="7">The sequence shown here is derived from an EMBL/GenBank/DDBJ whole genome shotgun (WGS) entry which is preliminary data.</text>
</comment>
<evidence type="ECO:0000256" key="1">
    <source>
        <dbReference type="ARBA" id="ARBA00009437"/>
    </source>
</evidence>